<reference evidence="1" key="1">
    <citation type="submission" date="2014-09" db="EMBL/GenBank/DDBJ databases">
        <authorList>
            <person name="Magalhaes I.L.F."/>
            <person name="Oliveira U."/>
            <person name="Santos F.R."/>
            <person name="Vidigal T.H.D.A."/>
            <person name="Brescovit A.D."/>
            <person name="Santos A.J."/>
        </authorList>
    </citation>
    <scope>NUCLEOTIDE SEQUENCE</scope>
    <source>
        <tissue evidence="1">Shoot tissue taken approximately 20 cm above the soil surface</tissue>
    </source>
</reference>
<protein>
    <submittedName>
        <fullName evidence="1">Uncharacterized protein</fullName>
    </submittedName>
</protein>
<sequence>MGFGFLASIFLCSLTI</sequence>
<dbReference type="EMBL" id="GBRH01169719">
    <property type="protein sequence ID" value="JAE28177.1"/>
    <property type="molecule type" value="Transcribed_RNA"/>
</dbReference>
<evidence type="ECO:0000313" key="1">
    <source>
        <dbReference type="EMBL" id="JAE28177.1"/>
    </source>
</evidence>
<organism evidence="1">
    <name type="scientific">Arundo donax</name>
    <name type="common">Giant reed</name>
    <name type="synonym">Donax arundinaceus</name>
    <dbReference type="NCBI Taxonomy" id="35708"/>
    <lineage>
        <taxon>Eukaryota</taxon>
        <taxon>Viridiplantae</taxon>
        <taxon>Streptophyta</taxon>
        <taxon>Embryophyta</taxon>
        <taxon>Tracheophyta</taxon>
        <taxon>Spermatophyta</taxon>
        <taxon>Magnoliopsida</taxon>
        <taxon>Liliopsida</taxon>
        <taxon>Poales</taxon>
        <taxon>Poaceae</taxon>
        <taxon>PACMAD clade</taxon>
        <taxon>Arundinoideae</taxon>
        <taxon>Arundineae</taxon>
        <taxon>Arundo</taxon>
    </lineage>
</organism>
<reference evidence="1" key="2">
    <citation type="journal article" date="2015" name="Data Brief">
        <title>Shoot transcriptome of the giant reed, Arundo donax.</title>
        <authorList>
            <person name="Barrero R.A."/>
            <person name="Guerrero F.D."/>
            <person name="Moolhuijzen P."/>
            <person name="Goolsby J.A."/>
            <person name="Tidwell J."/>
            <person name="Bellgard S.E."/>
            <person name="Bellgard M.I."/>
        </authorList>
    </citation>
    <scope>NUCLEOTIDE SEQUENCE</scope>
    <source>
        <tissue evidence="1">Shoot tissue taken approximately 20 cm above the soil surface</tissue>
    </source>
</reference>
<name>A0A0A9GUF6_ARUDO</name>
<proteinExistence type="predicted"/>
<accession>A0A0A9GUF6</accession>
<dbReference type="AlphaFoldDB" id="A0A0A9GUF6"/>